<dbReference type="InterPro" id="IPR011009">
    <property type="entry name" value="Kinase-like_dom_sf"/>
</dbReference>
<evidence type="ECO:0000313" key="2">
    <source>
        <dbReference type="EMBL" id="RIB22031.1"/>
    </source>
</evidence>
<dbReference type="AlphaFoldDB" id="A0A397VJM6"/>
<sequence length="126" mass="14981">MWEILNGKPVPYDPKSELQFQLQVCNGLRPHIYENTAICYVDLMKKCWNMDPEKRPTSKEIYDTFTEWQSNETILLELSESDKKLQNIKNKDIQIDESDCRSKFISFISSYKYQVSKLHELKIPEI</sequence>
<gene>
    <name evidence="2" type="ORF">C2G38_2297184</name>
</gene>
<dbReference type="OrthoDB" id="3205772at2759"/>
<dbReference type="SUPFAM" id="SSF56112">
    <property type="entry name" value="Protein kinase-like (PK-like)"/>
    <property type="match status" value="1"/>
</dbReference>
<evidence type="ECO:0000313" key="3">
    <source>
        <dbReference type="Proteomes" id="UP000266673"/>
    </source>
</evidence>
<accession>A0A397VJM6</accession>
<comment type="caution">
    <text evidence="2">The sequence shown here is derived from an EMBL/GenBank/DDBJ whole genome shotgun (WGS) entry which is preliminary data.</text>
</comment>
<dbReference type="InterPro" id="IPR001245">
    <property type="entry name" value="Ser-Thr/Tyr_kinase_cat_dom"/>
</dbReference>
<dbReference type="GO" id="GO:0004672">
    <property type="term" value="F:protein kinase activity"/>
    <property type="evidence" value="ECO:0007669"/>
    <property type="project" value="InterPro"/>
</dbReference>
<dbReference type="EMBL" id="QKWP01000328">
    <property type="protein sequence ID" value="RIB22031.1"/>
    <property type="molecule type" value="Genomic_DNA"/>
</dbReference>
<feature type="domain" description="Serine-threonine/tyrosine-protein kinase catalytic" evidence="1">
    <location>
        <begin position="1"/>
        <end position="64"/>
    </location>
</feature>
<dbReference type="Proteomes" id="UP000266673">
    <property type="component" value="Unassembled WGS sequence"/>
</dbReference>
<evidence type="ECO:0000259" key="1">
    <source>
        <dbReference type="Pfam" id="PF07714"/>
    </source>
</evidence>
<protein>
    <recommendedName>
        <fullName evidence="1">Serine-threonine/tyrosine-protein kinase catalytic domain-containing protein</fullName>
    </recommendedName>
</protein>
<dbReference type="Gene3D" id="1.10.510.10">
    <property type="entry name" value="Transferase(Phosphotransferase) domain 1"/>
    <property type="match status" value="1"/>
</dbReference>
<reference evidence="2 3" key="1">
    <citation type="submission" date="2018-06" db="EMBL/GenBank/DDBJ databases">
        <title>Comparative genomics reveals the genomic features of Rhizophagus irregularis, R. cerebriforme, R. diaphanum and Gigaspora rosea, and their symbiotic lifestyle signature.</title>
        <authorList>
            <person name="Morin E."/>
            <person name="San Clemente H."/>
            <person name="Chen E.C.H."/>
            <person name="De La Providencia I."/>
            <person name="Hainaut M."/>
            <person name="Kuo A."/>
            <person name="Kohler A."/>
            <person name="Murat C."/>
            <person name="Tang N."/>
            <person name="Roy S."/>
            <person name="Loubradou J."/>
            <person name="Henrissat B."/>
            <person name="Grigoriev I.V."/>
            <person name="Corradi N."/>
            <person name="Roux C."/>
            <person name="Martin F.M."/>
        </authorList>
    </citation>
    <scope>NUCLEOTIDE SEQUENCE [LARGE SCALE GENOMIC DNA]</scope>
    <source>
        <strain evidence="2 3">DAOM 194757</strain>
    </source>
</reference>
<dbReference type="Pfam" id="PF07714">
    <property type="entry name" value="PK_Tyr_Ser-Thr"/>
    <property type="match status" value="1"/>
</dbReference>
<keyword evidence="3" id="KW-1185">Reference proteome</keyword>
<organism evidence="2 3">
    <name type="scientific">Gigaspora rosea</name>
    <dbReference type="NCBI Taxonomy" id="44941"/>
    <lineage>
        <taxon>Eukaryota</taxon>
        <taxon>Fungi</taxon>
        <taxon>Fungi incertae sedis</taxon>
        <taxon>Mucoromycota</taxon>
        <taxon>Glomeromycotina</taxon>
        <taxon>Glomeromycetes</taxon>
        <taxon>Diversisporales</taxon>
        <taxon>Gigasporaceae</taxon>
        <taxon>Gigaspora</taxon>
    </lineage>
</organism>
<name>A0A397VJM6_9GLOM</name>
<proteinExistence type="predicted"/>